<organism evidence="7">
    <name type="scientific">freshwater metagenome</name>
    <dbReference type="NCBI Taxonomy" id="449393"/>
    <lineage>
        <taxon>unclassified sequences</taxon>
        <taxon>metagenomes</taxon>
        <taxon>ecological metagenomes</taxon>
    </lineage>
</organism>
<dbReference type="PANTHER" id="PTHR43872">
    <property type="entry name" value="MONOOXYGENASE, PUTATIVE (AFU_ORTHOLOGUE AFUA_8G02570)-RELATED"/>
    <property type="match status" value="1"/>
</dbReference>
<dbReference type="PANTHER" id="PTHR43872:SF1">
    <property type="entry name" value="MONOOXYGENASE, PUTATIVE (AFU_ORTHOLOGUE AFUA_8G02570)-RELATED"/>
    <property type="match status" value="1"/>
</dbReference>
<dbReference type="Gene3D" id="3.50.50.60">
    <property type="entry name" value="FAD/NAD(P)-binding domain"/>
    <property type="match status" value="3"/>
</dbReference>
<keyword evidence="6" id="KW-0503">Monooxygenase</keyword>
<protein>
    <submittedName>
        <fullName evidence="7">Unannotated protein</fullName>
    </submittedName>
</protein>
<evidence type="ECO:0000256" key="4">
    <source>
        <dbReference type="ARBA" id="ARBA00022857"/>
    </source>
</evidence>
<keyword evidence="3" id="KW-0274">FAD</keyword>
<dbReference type="FunFam" id="3.50.50.60:FF:000228">
    <property type="entry name" value="FAD-containing monooxygenase EthA"/>
    <property type="match status" value="1"/>
</dbReference>
<sequence length="484" mass="54867">MEHFDVIIVGAGISGIGAAWHLQHRSPHRSVAILEGREDLGGTWDLFRYPGIRSDSDMHTLGFEFRPWIAEQAIADGPSILKYLRDTATESGIDKKIRYSMHVDSADWSSETARWTVKATQLKTGEEVRFTCGYLFMCSGYYSYSRGHEPVFEGRDRFRGEVIHPQAWPEDIEIAGKRIVVIGSGATAITLVPSLAKTAAHVTMLQRSPTFLVSRPDVDRIANRLNKLLPAMLAYRITRWKNTNMQRFFYRRSRKKPEDVKKFLIDSVRKQLGEGFDVEKHFTPSYNPWDQRVCLVVNGDLFSDMREGRASVVTDTVANFNETGIETGSGEQLDCDIIITATGLSMLTLGGVEFSIDGTPINFADTWSYKGLAYSGVPNLSSSFGYINASWTLRTDLICEYVCRLLNHMESIGAVECTPRLRPEDADMPERAWVEGFTPGYMQRHMDLMPHQGDRAPWINPQDYAHDRKLFRKSHVDDGVMQFR</sequence>
<evidence type="ECO:0000256" key="2">
    <source>
        <dbReference type="ARBA" id="ARBA00022630"/>
    </source>
</evidence>
<evidence type="ECO:0000256" key="3">
    <source>
        <dbReference type="ARBA" id="ARBA00022827"/>
    </source>
</evidence>
<dbReference type="SUPFAM" id="SSF51905">
    <property type="entry name" value="FAD/NAD(P)-binding domain"/>
    <property type="match status" value="2"/>
</dbReference>
<reference evidence="7" key="1">
    <citation type="submission" date="2020-05" db="EMBL/GenBank/DDBJ databases">
        <authorList>
            <person name="Chiriac C."/>
            <person name="Salcher M."/>
            <person name="Ghai R."/>
            <person name="Kavagutti S V."/>
        </authorList>
    </citation>
    <scope>NUCLEOTIDE SEQUENCE</scope>
</reference>
<evidence type="ECO:0000313" key="7">
    <source>
        <dbReference type="EMBL" id="CAB4949345.1"/>
    </source>
</evidence>
<dbReference type="GO" id="GO:0050660">
    <property type="term" value="F:flavin adenine dinucleotide binding"/>
    <property type="evidence" value="ECO:0007669"/>
    <property type="project" value="InterPro"/>
</dbReference>
<dbReference type="InterPro" id="IPR051820">
    <property type="entry name" value="FAD-binding_MO"/>
</dbReference>
<dbReference type="AlphaFoldDB" id="A0A6J7K1F1"/>
<name>A0A6J7K1F1_9ZZZZ</name>
<evidence type="ECO:0000256" key="1">
    <source>
        <dbReference type="ARBA" id="ARBA00001974"/>
    </source>
</evidence>
<dbReference type="GO" id="GO:0004499">
    <property type="term" value="F:N,N-dimethylaniline monooxygenase activity"/>
    <property type="evidence" value="ECO:0007669"/>
    <property type="project" value="InterPro"/>
</dbReference>
<dbReference type="PRINTS" id="PR00411">
    <property type="entry name" value="PNDRDTASEI"/>
</dbReference>
<keyword evidence="5" id="KW-0560">Oxidoreductase</keyword>
<proteinExistence type="predicted"/>
<gene>
    <name evidence="7" type="ORF">UFOPK3789_00584</name>
</gene>
<dbReference type="GO" id="GO:0050661">
    <property type="term" value="F:NADP binding"/>
    <property type="evidence" value="ECO:0007669"/>
    <property type="project" value="InterPro"/>
</dbReference>
<evidence type="ECO:0000256" key="6">
    <source>
        <dbReference type="ARBA" id="ARBA00023033"/>
    </source>
</evidence>
<accession>A0A6J7K1F1</accession>
<dbReference type="EMBL" id="CAFBNL010000023">
    <property type="protein sequence ID" value="CAB4949345.1"/>
    <property type="molecule type" value="Genomic_DNA"/>
</dbReference>
<dbReference type="InterPro" id="IPR020946">
    <property type="entry name" value="Flavin_mOase-like"/>
</dbReference>
<dbReference type="Pfam" id="PF00743">
    <property type="entry name" value="FMO-like"/>
    <property type="match status" value="1"/>
</dbReference>
<evidence type="ECO:0000256" key="5">
    <source>
        <dbReference type="ARBA" id="ARBA00023002"/>
    </source>
</evidence>
<keyword evidence="2" id="KW-0285">Flavoprotein</keyword>
<dbReference type="Pfam" id="PF13450">
    <property type="entry name" value="NAD_binding_8"/>
    <property type="match status" value="1"/>
</dbReference>
<dbReference type="InterPro" id="IPR036188">
    <property type="entry name" value="FAD/NAD-bd_sf"/>
</dbReference>
<keyword evidence="4" id="KW-0521">NADP</keyword>
<comment type="cofactor">
    <cofactor evidence="1">
        <name>FAD</name>
        <dbReference type="ChEBI" id="CHEBI:57692"/>
    </cofactor>
</comment>